<feature type="domain" description="Glycosyl transferase family 1" evidence="4">
    <location>
        <begin position="187"/>
        <end position="344"/>
    </location>
</feature>
<feature type="domain" description="Glycosyltransferase subfamily 4-like N-terminal" evidence="5">
    <location>
        <begin position="47"/>
        <end position="174"/>
    </location>
</feature>
<evidence type="ECO:0000256" key="3">
    <source>
        <dbReference type="ARBA" id="ARBA00022679"/>
    </source>
</evidence>
<sequence length="367" mass="39139">MQGAGEPGEKPVGVALLLSEGAASRGGIGRIMANLDEELKRRHPDIRACRHAARLTERPLLNHLSVPLALARFTALCAAGKVDVAHVNIAPRGSTWRKMLFARVARCFGARLVLHLHGSGYDEWFGGLGPARQGAVAAFFRGADAVVAMGGHWAGFLVEAMGVPPGKVHRIANGVADRPPSPGSPEGTPPVLVVLGIVGERKGTDVLLEALSSERIRTRPWRAIIGGNGEVDKARRRAQELGLAGRVDFVGWVGPAEVDAILRKGDIYILPSRQENQPMSILEAMACAMPVLSTRIGAIPEQVIEGETGLLVPPGDAEALAGALETLLADPERRRRMGHAGRERQQRVFSIRAGADSFAALYRALAR</sequence>
<evidence type="ECO:0000256" key="1">
    <source>
        <dbReference type="ARBA" id="ARBA00009481"/>
    </source>
</evidence>
<dbReference type="Gene3D" id="3.40.50.2000">
    <property type="entry name" value="Glycogen Phosphorylase B"/>
    <property type="match status" value="2"/>
</dbReference>
<dbReference type="InterPro" id="IPR028098">
    <property type="entry name" value="Glyco_trans_4-like_N"/>
</dbReference>
<dbReference type="GO" id="GO:0016757">
    <property type="term" value="F:glycosyltransferase activity"/>
    <property type="evidence" value="ECO:0007669"/>
    <property type="project" value="UniProtKB-KW"/>
</dbReference>
<comment type="similarity">
    <text evidence="1">Belongs to the glycosyltransferase group 1 family. Glycosyltransferase 4 subfamily.</text>
</comment>
<evidence type="ECO:0000259" key="5">
    <source>
        <dbReference type="Pfam" id="PF13579"/>
    </source>
</evidence>
<keyword evidence="2" id="KW-0328">Glycosyltransferase</keyword>
<dbReference type="CDD" id="cd03801">
    <property type="entry name" value="GT4_PimA-like"/>
    <property type="match status" value="1"/>
</dbReference>
<dbReference type="Pfam" id="PF00534">
    <property type="entry name" value="Glycos_transf_1"/>
    <property type="match status" value="1"/>
</dbReference>
<dbReference type="AlphaFoldDB" id="A0A7W6FNI1"/>
<dbReference type="InterPro" id="IPR001296">
    <property type="entry name" value="Glyco_trans_1"/>
</dbReference>
<dbReference type="PANTHER" id="PTHR12526">
    <property type="entry name" value="GLYCOSYLTRANSFERASE"/>
    <property type="match status" value="1"/>
</dbReference>
<reference evidence="6 7" key="1">
    <citation type="submission" date="2020-08" db="EMBL/GenBank/DDBJ databases">
        <title>Genomic Encyclopedia of Type Strains, Phase IV (KMG-IV): sequencing the most valuable type-strain genomes for metagenomic binning, comparative biology and taxonomic classification.</title>
        <authorList>
            <person name="Goeker M."/>
        </authorList>
    </citation>
    <scope>NUCLEOTIDE SEQUENCE [LARGE SCALE GENOMIC DNA]</scope>
    <source>
        <strain evidence="6 7">DSM 26189</strain>
    </source>
</reference>
<evidence type="ECO:0000259" key="4">
    <source>
        <dbReference type="Pfam" id="PF00534"/>
    </source>
</evidence>
<evidence type="ECO:0000313" key="7">
    <source>
        <dbReference type="Proteomes" id="UP000571950"/>
    </source>
</evidence>
<evidence type="ECO:0000256" key="2">
    <source>
        <dbReference type="ARBA" id="ARBA00022676"/>
    </source>
</evidence>
<comment type="caution">
    <text evidence="6">The sequence shown here is derived from an EMBL/GenBank/DDBJ whole genome shotgun (WGS) entry which is preliminary data.</text>
</comment>
<dbReference type="SUPFAM" id="SSF53756">
    <property type="entry name" value="UDP-Glycosyltransferase/glycogen phosphorylase"/>
    <property type="match status" value="1"/>
</dbReference>
<dbReference type="PANTHER" id="PTHR12526:SF640">
    <property type="entry name" value="COLANIC ACID BIOSYNTHESIS GLYCOSYLTRANSFERASE WCAL-RELATED"/>
    <property type="match status" value="1"/>
</dbReference>
<proteinExistence type="inferred from homology"/>
<protein>
    <submittedName>
        <fullName evidence="6">Glycosyltransferase involved in cell wall biosynthesis</fullName>
    </submittedName>
</protein>
<dbReference type="EMBL" id="JACIDT010000002">
    <property type="protein sequence ID" value="MBB3924838.1"/>
    <property type="molecule type" value="Genomic_DNA"/>
</dbReference>
<dbReference type="Proteomes" id="UP000571950">
    <property type="component" value="Unassembled WGS sequence"/>
</dbReference>
<name>A0A7W6FNI1_9SPHN</name>
<keyword evidence="7" id="KW-1185">Reference proteome</keyword>
<accession>A0A7W6FNI1</accession>
<organism evidence="6 7">
    <name type="scientific">Sphingobium jiangsuense</name>
    <dbReference type="NCBI Taxonomy" id="870476"/>
    <lineage>
        <taxon>Bacteria</taxon>
        <taxon>Pseudomonadati</taxon>
        <taxon>Pseudomonadota</taxon>
        <taxon>Alphaproteobacteria</taxon>
        <taxon>Sphingomonadales</taxon>
        <taxon>Sphingomonadaceae</taxon>
        <taxon>Sphingobium</taxon>
    </lineage>
</organism>
<keyword evidence="3 6" id="KW-0808">Transferase</keyword>
<dbReference type="RefSeq" id="WP_188070417.1">
    <property type="nucleotide sequence ID" value="NZ_BSPS01000120.1"/>
</dbReference>
<dbReference type="Pfam" id="PF13579">
    <property type="entry name" value="Glyco_trans_4_4"/>
    <property type="match status" value="1"/>
</dbReference>
<evidence type="ECO:0000313" key="6">
    <source>
        <dbReference type="EMBL" id="MBB3924838.1"/>
    </source>
</evidence>
<gene>
    <name evidence="6" type="ORF">GGR43_000539</name>
</gene>